<sequence length="66" mass="7690">MKYSKRGIIICNTFAKKIQLHANTPMLVVFSRYNISGTHLKFKLTFSYGVLENQINHLPFAIRQTF</sequence>
<organism evidence="1">
    <name type="scientific">Solanum chacoense</name>
    <name type="common">Chaco potato</name>
    <dbReference type="NCBI Taxonomy" id="4108"/>
    <lineage>
        <taxon>Eukaryota</taxon>
        <taxon>Viridiplantae</taxon>
        <taxon>Streptophyta</taxon>
        <taxon>Embryophyta</taxon>
        <taxon>Tracheophyta</taxon>
        <taxon>Spermatophyta</taxon>
        <taxon>Magnoliopsida</taxon>
        <taxon>eudicotyledons</taxon>
        <taxon>Gunneridae</taxon>
        <taxon>Pentapetalae</taxon>
        <taxon>asterids</taxon>
        <taxon>lamiids</taxon>
        <taxon>Solanales</taxon>
        <taxon>Solanaceae</taxon>
        <taxon>Solanoideae</taxon>
        <taxon>Solaneae</taxon>
        <taxon>Solanum</taxon>
    </lineage>
</organism>
<name>A0A0V0H4J2_SOLCH</name>
<dbReference type="AlphaFoldDB" id="A0A0V0H4J2"/>
<proteinExistence type="predicted"/>
<evidence type="ECO:0000313" key="1">
    <source>
        <dbReference type="EMBL" id="JAP15298.1"/>
    </source>
</evidence>
<dbReference type="EMBL" id="GEDG01025369">
    <property type="protein sequence ID" value="JAP15298.1"/>
    <property type="molecule type" value="Transcribed_RNA"/>
</dbReference>
<protein>
    <submittedName>
        <fullName evidence="1">Putative ovule protein</fullName>
    </submittedName>
</protein>
<reference evidence="1" key="1">
    <citation type="submission" date="2015-12" db="EMBL/GenBank/DDBJ databases">
        <title>Gene expression during late stages of embryo sac development: a critical building block for successful pollen-pistil interactions.</title>
        <authorList>
            <person name="Liu Y."/>
            <person name="Joly V."/>
            <person name="Sabar M."/>
            <person name="Matton D.P."/>
        </authorList>
    </citation>
    <scope>NUCLEOTIDE SEQUENCE</scope>
</reference>
<accession>A0A0V0H4J2</accession>